<evidence type="ECO:0000313" key="2">
    <source>
        <dbReference type="Proteomes" id="UP000253083"/>
    </source>
</evidence>
<dbReference type="Pfam" id="PF04339">
    <property type="entry name" value="FemAB_like"/>
    <property type="match status" value="1"/>
</dbReference>
<dbReference type="AlphaFoldDB" id="A0A395JFF9"/>
<reference evidence="1 2" key="1">
    <citation type="submission" date="2018-06" db="EMBL/GenBank/DDBJ databases">
        <title>Genomic Encyclopedia of Type Strains, Phase IV (KMG-IV): sequencing the most valuable type-strain genomes for metagenomic binning, comparative biology and taxonomic classification.</title>
        <authorList>
            <person name="Goeker M."/>
        </authorList>
    </citation>
    <scope>NUCLEOTIDE SEQUENCE [LARGE SCALE GENOMIC DNA]</scope>
    <source>
        <strain evidence="1 2">DSM 24032</strain>
    </source>
</reference>
<dbReference type="InParanoid" id="A0A395JFF9"/>
<dbReference type="InterPro" id="IPR016181">
    <property type="entry name" value="Acyl_CoA_acyltransferase"/>
</dbReference>
<dbReference type="Proteomes" id="UP000253083">
    <property type="component" value="Unassembled WGS sequence"/>
</dbReference>
<dbReference type="EMBL" id="QNRT01000007">
    <property type="protein sequence ID" value="RBP48479.1"/>
    <property type="molecule type" value="Genomic_DNA"/>
</dbReference>
<dbReference type="InterPro" id="IPR007434">
    <property type="entry name" value="FemAB-like"/>
</dbReference>
<proteinExistence type="predicted"/>
<dbReference type="RefSeq" id="WP_113955738.1">
    <property type="nucleotide sequence ID" value="NZ_QNRT01000007.1"/>
</dbReference>
<dbReference type="PANTHER" id="PTHR47017">
    <property type="entry name" value="ACYL-COA"/>
    <property type="match status" value="1"/>
</dbReference>
<protein>
    <recommendedName>
        <fullName evidence="3">N-acyltransferase</fullName>
    </recommendedName>
</protein>
<dbReference type="SUPFAM" id="SSF55729">
    <property type="entry name" value="Acyl-CoA N-acyltransferases (Nat)"/>
    <property type="match status" value="1"/>
</dbReference>
<evidence type="ECO:0000313" key="1">
    <source>
        <dbReference type="EMBL" id="RBP48479.1"/>
    </source>
</evidence>
<name>A0A395JFF9_9GAMM</name>
<dbReference type="Gene3D" id="3.40.630.30">
    <property type="match status" value="1"/>
</dbReference>
<comment type="caution">
    <text evidence="1">The sequence shown here is derived from an EMBL/GenBank/DDBJ whole genome shotgun (WGS) entry which is preliminary data.</text>
</comment>
<keyword evidence="2" id="KW-1185">Reference proteome</keyword>
<organism evidence="1 2">
    <name type="scientific">Arenicella xantha</name>
    <dbReference type="NCBI Taxonomy" id="644221"/>
    <lineage>
        <taxon>Bacteria</taxon>
        <taxon>Pseudomonadati</taxon>
        <taxon>Pseudomonadota</taxon>
        <taxon>Gammaproteobacteria</taxon>
        <taxon>Arenicellales</taxon>
        <taxon>Arenicellaceae</taxon>
        <taxon>Arenicella</taxon>
    </lineage>
</organism>
<gene>
    <name evidence="1" type="ORF">DFR28_10781</name>
</gene>
<evidence type="ECO:0008006" key="3">
    <source>
        <dbReference type="Google" id="ProtNLM"/>
    </source>
</evidence>
<dbReference type="PANTHER" id="PTHR47017:SF1">
    <property type="entry name" value="ACYL-COA"/>
    <property type="match status" value="1"/>
</dbReference>
<accession>A0A395JFF9</accession>
<dbReference type="OrthoDB" id="9776898at2"/>
<sequence length="381" mass="43875">MHIEVHSQISELAAQQWNAMLPSNNPFMRHEFLAGLEQTHCVCPETGWQPAHIAAYAAPDRAQLLGVMPCYVKSHSYGEYIFDWAWADAYQRHGLEYYPKLSNAVPFTPATGERILTATSADASQVELALIEHAMELVTQTNLSSFHSLFCTSQQAARFAASGLLSRHSTQFHWHNDHYATFDDFLAKMSSKKRKNIKRERRRVQEAGIQYRWLTGAELSVETAHKMYQFYARTINHYGAQSYLNREFFEYLAKHFSQQTLFLFAEHNDVIVAGGLYFRSDDTLYGRYWGANQQYHSVHFETCYYQAIDWCIEHGFQRFEAGAQGEHKLARGLEPVLTYSAHYLGDPSFQNAVSDFLQTEQQHIAHYQSVMASHSPFKVEL</sequence>